<keyword evidence="2" id="KW-0547">Nucleotide-binding</keyword>
<dbReference type="Gene3D" id="3.40.50.300">
    <property type="entry name" value="P-loop containing nucleotide triphosphate hydrolases"/>
    <property type="match status" value="1"/>
</dbReference>
<dbReference type="PANTHER" id="PTHR42794">
    <property type="entry name" value="HEMIN IMPORT ATP-BINDING PROTEIN HMUV"/>
    <property type="match status" value="1"/>
</dbReference>
<keyword evidence="7" id="KW-1185">Reference proteome</keyword>
<dbReference type="InterPro" id="IPR017871">
    <property type="entry name" value="ABC_transporter-like_CS"/>
</dbReference>
<organism evidence="6 7">
    <name type="scientific">Pradoshia eiseniae</name>
    <dbReference type="NCBI Taxonomy" id="2064768"/>
    <lineage>
        <taxon>Bacteria</taxon>
        <taxon>Bacillati</taxon>
        <taxon>Bacillota</taxon>
        <taxon>Bacilli</taxon>
        <taxon>Bacillales</taxon>
        <taxon>Bacillaceae</taxon>
        <taxon>Pradoshia</taxon>
    </lineage>
</organism>
<dbReference type="FunFam" id="3.40.50.300:FF:000134">
    <property type="entry name" value="Iron-enterobactin ABC transporter ATP-binding protein"/>
    <property type="match status" value="1"/>
</dbReference>
<dbReference type="InterPro" id="IPR027417">
    <property type="entry name" value="P-loop_NTPase"/>
</dbReference>
<evidence type="ECO:0000313" key="7">
    <source>
        <dbReference type="Proteomes" id="UP000239663"/>
    </source>
</evidence>
<evidence type="ECO:0000256" key="2">
    <source>
        <dbReference type="ARBA" id="ARBA00022741"/>
    </source>
</evidence>
<dbReference type="GO" id="GO:0005524">
    <property type="term" value="F:ATP binding"/>
    <property type="evidence" value="ECO:0007669"/>
    <property type="project" value="UniProtKB-KW"/>
</dbReference>
<keyword evidence="1" id="KW-0813">Transport</keyword>
<dbReference type="RefSeq" id="WP_104850635.1">
    <property type="nucleotide sequence ID" value="NZ_PKOZ01000016.1"/>
</dbReference>
<accession>A0A2S7MW33</accession>
<dbReference type="SMART" id="SM00382">
    <property type="entry name" value="AAA"/>
    <property type="match status" value="1"/>
</dbReference>
<keyword evidence="4" id="KW-1278">Translocase</keyword>
<dbReference type="PROSITE" id="PS00211">
    <property type="entry name" value="ABC_TRANSPORTER_1"/>
    <property type="match status" value="1"/>
</dbReference>
<dbReference type="PANTHER" id="PTHR42794:SF1">
    <property type="entry name" value="HEMIN IMPORT ATP-BINDING PROTEIN HMUV"/>
    <property type="match status" value="1"/>
</dbReference>
<sequence length="265" mass="29575">MLKVCNVSAGYRKGRPILEDVSLEVEKGEFYALLGPNGSGKTTFIKAILDSKHLYMSGNVEIAGKSAHQYNTEELARMTAVLSQEHAVSLDFTVEQIVLLGRYPYQGKGLFNTYKKEDYAIVDECLEKTNCLPFKHKYFQDLSGGEKQRVLLAKALAQSPRLLFLDEPTNHLDIKHSIELLNLLKELQLKNGLTIVAILHDLNLASLYADRLALLKDGKKIAEGEANLLLDESLLKSVYGVELVSSLHPVMGKPQISFIPEYVKN</sequence>
<dbReference type="OrthoDB" id="9787851at2"/>
<feature type="domain" description="ABC transporter" evidence="5">
    <location>
        <begin position="2"/>
        <end position="242"/>
    </location>
</feature>
<comment type="caution">
    <text evidence="6">The sequence shown here is derived from an EMBL/GenBank/DDBJ whole genome shotgun (WGS) entry which is preliminary data.</text>
</comment>
<dbReference type="Proteomes" id="UP000239663">
    <property type="component" value="Unassembled WGS sequence"/>
</dbReference>
<gene>
    <name evidence="6" type="ORF">CYL18_16605</name>
</gene>
<dbReference type="InterPro" id="IPR003439">
    <property type="entry name" value="ABC_transporter-like_ATP-bd"/>
</dbReference>
<dbReference type="EMBL" id="PKOZ01000016">
    <property type="protein sequence ID" value="PQD93994.1"/>
    <property type="molecule type" value="Genomic_DNA"/>
</dbReference>
<evidence type="ECO:0000313" key="6">
    <source>
        <dbReference type="EMBL" id="PQD93994.1"/>
    </source>
</evidence>
<evidence type="ECO:0000256" key="3">
    <source>
        <dbReference type="ARBA" id="ARBA00022840"/>
    </source>
</evidence>
<dbReference type="GO" id="GO:0016887">
    <property type="term" value="F:ATP hydrolysis activity"/>
    <property type="evidence" value="ECO:0007669"/>
    <property type="project" value="InterPro"/>
</dbReference>
<dbReference type="Pfam" id="PF00005">
    <property type="entry name" value="ABC_tran"/>
    <property type="match status" value="1"/>
</dbReference>
<dbReference type="CDD" id="cd03214">
    <property type="entry name" value="ABC_Iron-Siderophores_B12_Hemin"/>
    <property type="match status" value="1"/>
</dbReference>
<proteinExistence type="predicted"/>
<name>A0A2S7MW33_9BACI</name>
<reference evidence="6 7" key="1">
    <citation type="submission" date="2017-12" db="EMBL/GenBank/DDBJ databases">
        <title>Taxonomic description and draft genome of Pradoshia cofamensis Gen. nov., sp. nov., a thermotolerant bacillale isolated from anterior gut of earthworm Eisenia fetida.</title>
        <authorList>
            <person name="Saha T."/>
            <person name="Chakraborty R."/>
        </authorList>
    </citation>
    <scope>NUCLEOTIDE SEQUENCE [LARGE SCALE GENOMIC DNA]</scope>
    <source>
        <strain evidence="6 7">EAG3</strain>
    </source>
</reference>
<dbReference type="InterPro" id="IPR003593">
    <property type="entry name" value="AAA+_ATPase"/>
</dbReference>
<evidence type="ECO:0000256" key="1">
    <source>
        <dbReference type="ARBA" id="ARBA00022448"/>
    </source>
</evidence>
<dbReference type="AlphaFoldDB" id="A0A2S7MW33"/>
<dbReference type="SUPFAM" id="SSF52540">
    <property type="entry name" value="P-loop containing nucleoside triphosphate hydrolases"/>
    <property type="match status" value="1"/>
</dbReference>
<protein>
    <recommendedName>
        <fullName evidence="5">ABC transporter domain-containing protein</fullName>
    </recommendedName>
</protein>
<dbReference type="PROSITE" id="PS50893">
    <property type="entry name" value="ABC_TRANSPORTER_2"/>
    <property type="match status" value="1"/>
</dbReference>
<evidence type="ECO:0000259" key="5">
    <source>
        <dbReference type="PROSITE" id="PS50893"/>
    </source>
</evidence>
<evidence type="ECO:0000256" key="4">
    <source>
        <dbReference type="ARBA" id="ARBA00022967"/>
    </source>
</evidence>
<keyword evidence="3" id="KW-0067">ATP-binding</keyword>